<proteinExistence type="predicted"/>
<sequence length="289" mass="32536">MQSKYKTPLTGLFLLGAGLVAITAWQEDDPITQGLFIAAIVVLTTLAGRHLSPRAWALTIPVCALLLLALLWHAPMTYAIGVWLWPIMLLAPQPRVMRYALLVAAALGWWHVQAPLGVAQAALSGALLAALMALGFAKANEHNRLRQELERRHRLTLEDSLWSLNRLHHDLSVEWSRRQRENVCIELFMVRPYQRGRNVRRRLRERLATLIHAFEGCYRVDAQTFAILLISKDEQHAASRRDAISAELQEHCRIRIAPISPDLDPVTLGHELAVQASGLHIRQETADHA</sequence>
<feature type="transmembrane region" description="Helical" evidence="1">
    <location>
        <begin position="55"/>
        <end position="84"/>
    </location>
</feature>
<keyword evidence="1" id="KW-0472">Membrane</keyword>
<evidence type="ECO:0000313" key="3">
    <source>
        <dbReference type="Proteomes" id="UP001596030"/>
    </source>
</evidence>
<keyword evidence="1" id="KW-1133">Transmembrane helix</keyword>
<keyword evidence="1" id="KW-0812">Transmembrane</keyword>
<protein>
    <recommendedName>
        <fullName evidence="4">GGDEF domain-containing protein</fullName>
    </recommendedName>
</protein>
<evidence type="ECO:0008006" key="4">
    <source>
        <dbReference type="Google" id="ProtNLM"/>
    </source>
</evidence>
<organism evidence="2 3">
    <name type="scientific">Chromohalobacter sarecensis</name>
    <dbReference type="NCBI Taxonomy" id="245294"/>
    <lineage>
        <taxon>Bacteria</taxon>
        <taxon>Pseudomonadati</taxon>
        <taxon>Pseudomonadota</taxon>
        <taxon>Gammaproteobacteria</taxon>
        <taxon>Oceanospirillales</taxon>
        <taxon>Halomonadaceae</taxon>
        <taxon>Chromohalobacter</taxon>
    </lineage>
</organism>
<comment type="caution">
    <text evidence="2">The sequence shown here is derived from an EMBL/GenBank/DDBJ whole genome shotgun (WGS) entry which is preliminary data.</text>
</comment>
<reference evidence="3" key="1">
    <citation type="journal article" date="2019" name="Int. J. Syst. Evol. Microbiol.">
        <title>The Global Catalogue of Microorganisms (GCM) 10K type strain sequencing project: providing services to taxonomists for standard genome sequencing and annotation.</title>
        <authorList>
            <consortium name="The Broad Institute Genomics Platform"/>
            <consortium name="The Broad Institute Genome Sequencing Center for Infectious Disease"/>
            <person name="Wu L."/>
            <person name="Ma J."/>
        </authorList>
    </citation>
    <scope>NUCLEOTIDE SEQUENCE [LARGE SCALE GENOMIC DNA]</scope>
    <source>
        <strain evidence="3">CGMCC 1.12121</strain>
    </source>
</reference>
<evidence type="ECO:0000256" key="1">
    <source>
        <dbReference type="SAM" id="Phobius"/>
    </source>
</evidence>
<evidence type="ECO:0000313" key="2">
    <source>
        <dbReference type="EMBL" id="MFC4539945.1"/>
    </source>
</evidence>
<dbReference type="Proteomes" id="UP001596030">
    <property type="component" value="Unassembled WGS sequence"/>
</dbReference>
<accession>A0ABV9D3U5</accession>
<dbReference type="EMBL" id="JBHSEU010000021">
    <property type="protein sequence ID" value="MFC4539945.1"/>
    <property type="molecule type" value="Genomic_DNA"/>
</dbReference>
<gene>
    <name evidence="2" type="ORF">ACFO0U_14290</name>
</gene>
<keyword evidence="3" id="KW-1185">Reference proteome</keyword>
<feature type="transmembrane region" description="Helical" evidence="1">
    <location>
        <begin position="118"/>
        <end position="137"/>
    </location>
</feature>
<name>A0ABV9D3U5_9GAMM</name>